<reference evidence="2" key="1">
    <citation type="submission" date="2020-05" db="UniProtKB">
        <authorList>
            <consortium name="EnsemblMetazoa"/>
        </authorList>
    </citation>
    <scope>IDENTIFICATION</scope>
    <source>
        <strain evidence="2">USDA</strain>
    </source>
</reference>
<organism evidence="2 3">
    <name type="scientific">Stomoxys calcitrans</name>
    <name type="common">Stable fly</name>
    <name type="synonym">Conops calcitrans</name>
    <dbReference type="NCBI Taxonomy" id="35570"/>
    <lineage>
        <taxon>Eukaryota</taxon>
        <taxon>Metazoa</taxon>
        <taxon>Ecdysozoa</taxon>
        <taxon>Arthropoda</taxon>
        <taxon>Hexapoda</taxon>
        <taxon>Insecta</taxon>
        <taxon>Pterygota</taxon>
        <taxon>Neoptera</taxon>
        <taxon>Endopterygota</taxon>
        <taxon>Diptera</taxon>
        <taxon>Brachycera</taxon>
        <taxon>Muscomorpha</taxon>
        <taxon>Muscoidea</taxon>
        <taxon>Muscidae</taxon>
        <taxon>Stomoxys</taxon>
    </lineage>
</organism>
<dbReference type="KEGG" id="scac:106095225"/>
<protein>
    <submittedName>
        <fullName evidence="2">Uncharacterized protein</fullName>
    </submittedName>
</protein>
<gene>
    <name evidence="2" type="primary">106095225</name>
</gene>
<dbReference type="AlphaFoldDB" id="A0A1I8PYA5"/>
<proteinExistence type="predicted"/>
<keyword evidence="1" id="KW-0732">Signal</keyword>
<feature type="signal peptide" evidence="1">
    <location>
        <begin position="1"/>
        <end position="23"/>
    </location>
</feature>
<evidence type="ECO:0000313" key="3">
    <source>
        <dbReference type="Proteomes" id="UP000095300"/>
    </source>
</evidence>
<dbReference type="Proteomes" id="UP000095300">
    <property type="component" value="Unassembled WGS sequence"/>
</dbReference>
<keyword evidence="3" id="KW-1185">Reference proteome</keyword>
<dbReference type="EnsemblMetazoa" id="SCAU012189-RA">
    <property type="protein sequence ID" value="SCAU012189-PA"/>
    <property type="gene ID" value="SCAU012189"/>
</dbReference>
<feature type="chain" id="PRO_5009327519" evidence="1">
    <location>
        <begin position="24"/>
        <end position="244"/>
    </location>
</feature>
<dbReference type="VEuPathDB" id="VectorBase:SCAU012189"/>
<name>A0A1I8PYA5_STOCA</name>
<sequence length="244" mass="28549">MRSILGSITVFQIIAWFGALSDADTEFACAIREGIFIDVFTLKHGVENLQADVDDMYKNTKTQIKILEELQQQQNHVIYNTCDKVTTQITETFKQYNGMEGHLDHTLKEIQDEQSAIFDKIVQLQDQAEHCFQTYVHDVMAKTFEGVKNKVDKFEEQLVNFELMKESVHKQRQAKWQILMSGENFKMVQSINERLSQNLQKIKDYENFLLSFQNITDFVNSLATKRNSKYDILLKTAKLQMKNW</sequence>
<accession>A0A1I8PYA5</accession>
<evidence type="ECO:0000256" key="1">
    <source>
        <dbReference type="SAM" id="SignalP"/>
    </source>
</evidence>
<evidence type="ECO:0000313" key="2">
    <source>
        <dbReference type="EnsemblMetazoa" id="SCAU012189-PA"/>
    </source>
</evidence>